<organism evidence="7 8">
    <name type="scientific">Paenibacillus etheri</name>
    <dbReference type="NCBI Taxonomy" id="1306852"/>
    <lineage>
        <taxon>Bacteria</taxon>
        <taxon>Bacillati</taxon>
        <taxon>Bacillota</taxon>
        <taxon>Bacilli</taxon>
        <taxon>Bacillales</taxon>
        <taxon>Paenibacillaceae</taxon>
        <taxon>Paenibacillus</taxon>
    </lineage>
</organism>
<accession>A0A0W1B420</accession>
<evidence type="ECO:0000259" key="6">
    <source>
        <dbReference type="Pfam" id="PF08281"/>
    </source>
</evidence>
<dbReference type="InterPro" id="IPR013249">
    <property type="entry name" value="RNA_pol_sigma70_r4_t2"/>
</dbReference>
<dbReference type="PANTHER" id="PTHR43133:SF60">
    <property type="entry name" value="RNA POLYMERASE SIGMA FACTOR SIGV"/>
    <property type="match status" value="1"/>
</dbReference>
<reference evidence="7 8" key="1">
    <citation type="journal article" date="2015" name="Int. Biodeterior. Biodegradation">
        <title>Physiological and genetic screening methods for the isolation of methyl tert-butyl ether-degrading bacteria for bioremediation purposes.</title>
        <authorList>
            <person name="Guisado I.M."/>
            <person name="Purswani J."/>
            <person name="Gonzalez Lopez J."/>
            <person name="Pozo C."/>
        </authorList>
    </citation>
    <scope>NUCLEOTIDE SEQUENCE [LARGE SCALE GENOMIC DNA]</scope>
    <source>
        <strain evidence="7 8">SH7</strain>
    </source>
</reference>
<dbReference type="Gene3D" id="1.10.10.10">
    <property type="entry name" value="Winged helix-like DNA-binding domain superfamily/Winged helix DNA-binding domain"/>
    <property type="match status" value="1"/>
</dbReference>
<dbReference type="PANTHER" id="PTHR43133">
    <property type="entry name" value="RNA POLYMERASE ECF-TYPE SIGMA FACTO"/>
    <property type="match status" value="1"/>
</dbReference>
<evidence type="ECO:0000256" key="2">
    <source>
        <dbReference type="ARBA" id="ARBA00023015"/>
    </source>
</evidence>
<dbReference type="Pfam" id="PF04542">
    <property type="entry name" value="Sigma70_r2"/>
    <property type="match status" value="1"/>
</dbReference>
<keyword evidence="3" id="KW-0731">Sigma factor</keyword>
<dbReference type="RefSeq" id="WP_060621964.1">
    <property type="nucleotide sequence ID" value="NZ_LCZJ02000014.1"/>
</dbReference>
<feature type="domain" description="RNA polymerase sigma factor 70 region 4 type 2" evidence="6">
    <location>
        <begin position="106"/>
        <end position="153"/>
    </location>
</feature>
<dbReference type="SUPFAM" id="SSF88659">
    <property type="entry name" value="Sigma3 and sigma4 domains of RNA polymerase sigma factors"/>
    <property type="match status" value="1"/>
</dbReference>
<dbReference type="OrthoDB" id="9785675at2"/>
<evidence type="ECO:0000313" key="8">
    <source>
        <dbReference type="Proteomes" id="UP000054709"/>
    </source>
</evidence>
<dbReference type="NCBIfam" id="TIGR02937">
    <property type="entry name" value="sigma70-ECF"/>
    <property type="match status" value="1"/>
</dbReference>
<dbReference type="GO" id="GO:0016987">
    <property type="term" value="F:sigma factor activity"/>
    <property type="evidence" value="ECO:0007669"/>
    <property type="project" value="UniProtKB-KW"/>
</dbReference>
<evidence type="ECO:0000259" key="5">
    <source>
        <dbReference type="Pfam" id="PF04542"/>
    </source>
</evidence>
<dbReference type="CDD" id="cd06171">
    <property type="entry name" value="Sigma70_r4"/>
    <property type="match status" value="1"/>
</dbReference>
<dbReference type="InterPro" id="IPR039425">
    <property type="entry name" value="RNA_pol_sigma-70-like"/>
</dbReference>
<dbReference type="GO" id="GO:0003677">
    <property type="term" value="F:DNA binding"/>
    <property type="evidence" value="ECO:0007669"/>
    <property type="project" value="InterPro"/>
</dbReference>
<dbReference type="AlphaFoldDB" id="A0A0W1B420"/>
<keyword evidence="4" id="KW-0804">Transcription</keyword>
<dbReference type="InterPro" id="IPR013325">
    <property type="entry name" value="RNA_pol_sigma_r2"/>
</dbReference>
<comment type="similarity">
    <text evidence="1">Belongs to the sigma-70 factor family. ECF subfamily.</text>
</comment>
<keyword evidence="2" id="KW-0805">Transcription regulation</keyword>
<name>A0A0W1B420_9BACL</name>
<keyword evidence="8" id="KW-1185">Reference proteome</keyword>
<evidence type="ECO:0000256" key="1">
    <source>
        <dbReference type="ARBA" id="ARBA00010641"/>
    </source>
</evidence>
<dbReference type="InterPro" id="IPR013324">
    <property type="entry name" value="RNA_pol_sigma_r3/r4-like"/>
</dbReference>
<dbReference type="Gene3D" id="1.10.1740.10">
    <property type="match status" value="1"/>
</dbReference>
<dbReference type="InterPro" id="IPR007627">
    <property type="entry name" value="RNA_pol_sigma70_r2"/>
</dbReference>
<comment type="caution">
    <text evidence="7">The sequence shown here is derived from an EMBL/GenBank/DDBJ whole genome shotgun (WGS) entry which is preliminary data.</text>
</comment>
<proteinExistence type="inferred from homology"/>
<protein>
    <submittedName>
        <fullName evidence="7">RNA polymerase subunit sigma</fullName>
    </submittedName>
</protein>
<dbReference type="Pfam" id="PF08281">
    <property type="entry name" value="Sigma70_r4_2"/>
    <property type="match status" value="1"/>
</dbReference>
<dbReference type="EMBL" id="LCZJ02000014">
    <property type="protein sequence ID" value="KTD88308.1"/>
    <property type="molecule type" value="Genomic_DNA"/>
</dbReference>
<sequence length="186" mass="21944">METNRELFEAYNKDVYRTCYYMVHDAADAEDLTQDVFITVFRTNRENVEHMKAWIMKITVNHCLNHLKRKRTLQQKVSDNLYLFKKSPETPVDRLIEQRETTMEWAKYLSQLPVKLRMVITLRYMHDFSLAEVSDLLSIPLGTTKSRLHKGLKVLRRILLEAGVQIDQKEGESYEKVREYAGASVE</sequence>
<dbReference type="SUPFAM" id="SSF88946">
    <property type="entry name" value="Sigma2 domain of RNA polymerase sigma factors"/>
    <property type="match status" value="1"/>
</dbReference>
<dbReference type="InterPro" id="IPR014284">
    <property type="entry name" value="RNA_pol_sigma-70_dom"/>
</dbReference>
<dbReference type="InterPro" id="IPR036388">
    <property type="entry name" value="WH-like_DNA-bd_sf"/>
</dbReference>
<evidence type="ECO:0000256" key="3">
    <source>
        <dbReference type="ARBA" id="ARBA00023082"/>
    </source>
</evidence>
<gene>
    <name evidence="7" type="ORF">UQ64_05850</name>
</gene>
<dbReference type="Proteomes" id="UP000054709">
    <property type="component" value="Unassembled WGS sequence"/>
</dbReference>
<feature type="domain" description="RNA polymerase sigma-70 region 2" evidence="5">
    <location>
        <begin position="7"/>
        <end position="71"/>
    </location>
</feature>
<dbReference type="GO" id="GO:0006352">
    <property type="term" value="P:DNA-templated transcription initiation"/>
    <property type="evidence" value="ECO:0007669"/>
    <property type="project" value="InterPro"/>
</dbReference>
<evidence type="ECO:0000256" key="4">
    <source>
        <dbReference type="ARBA" id="ARBA00023163"/>
    </source>
</evidence>
<evidence type="ECO:0000313" key="7">
    <source>
        <dbReference type="EMBL" id="KTD88308.1"/>
    </source>
</evidence>